<sequence length="196" mass="22500">MLLPCVFVLALQASQVCPSVVVYPEIQPHLQKYQDFGWGFPAIGEWILVQRNYYEDLLFGAEVRGIKYQRYGRNTAHNTPIVITYQDGTKVSARLTIGSSEGYQARNLIRIDFCQSNYSIEAHLIFWEPFNCLIIRHPYVDNGLGCSYWRHIAALNKPDDCCQFIYAENCGTSPRYQIYDDLSCSPGRTCRPPRIS</sequence>
<proteinExistence type="predicted"/>
<organism evidence="2">
    <name type="scientific">Rhipicephalus microplus</name>
    <name type="common">Cattle tick</name>
    <name type="synonym">Boophilus microplus</name>
    <dbReference type="NCBI Taxonomy" id="6941"/>
    <lineage>
        <taxon>Eukaryota</taxon>
        <taxon>Metazoa</taxon>
        <taxon>Ecdysozoa</taxon>
        <taxon>Arthropoda</taxon>
        <taxon>Chelicerata</taxon>
        <taxon>Arachnida</taxon>
        <taxon>Acari</taxon>
        <taxon>Parasitiformes</taxon>
        <taxon>Ixodida</taxon>
        <taxon>Ixodoidea</taxon>
        <taxon>Ixodidae</taxon>
        <taxon>Rhipicephalinae</taxon>
        <taxon>Rhipicephalus</taxon>
        <taxon>Boophilus</taxon>
    </lineage>
</organism>
<dbReference type="VEuPathDB" id="VectorBase:LOC119165696"/>
<protein>
    <submittedName>
        <fullName evidence="2">Putative lipocal-1 1</fullName>
    </submittedName>
</protein>
<dbReference type="EMBL" id="GHWJ01002321">
    <property type="protein sequence ID" value="NOV35058.1"/>
    <property type="molecule type" value="Transcribed_RNA"/>
</dbReference>
<dbReference type="Pfam" id="PF02098">
    <property type="entry name" value="His_binding"/>
    <property type="match status" value="1"/>
</dbReference>
<dbReference type="InterPro" id="IPR012674">
    <property type="entry name" value="Calycin"/>
</dbReference>
<dbReference type="SUPFAM" id="SSF50814">
    <property type="entry name" value="Lipocalins"/>
    <property type="match status" value="1"/>
</dbReference>
<keyword evidence="1" id="KW-0732">Signal</keyword>
<dbReference type="InterPro" id="IPR002970">
    <property type="entry name" value="Tick_his-bd"/>
</dbReference>
<reference evidence="2" key="1">
    <citation type="submission" date="2019-09" db="EMBL/GenBank/DDBJ databases">
        <title>Organ-specific transcriptomic study of the physiology of the cattle tick, Rhipicephalus microplus.</title>
        <authorList>
            <person name="Tirloni L."/>
            <person name="Braz G."/>
            <person name="Gandara A.C.P."/>
            <person name="Sabadin G.A."/>
            <person name="da Silva R.M."/>
            <person name="Guizzo M.G."/>
            <person name="Machado J.A."/>
            <person name="Costa E.P."/>
            <person name="Gomes H.F."/>
            <person name="Moraes J."/>
            <person name="Mota M.B.S."/>
            <person name="Mesquita R.D."/>
            <person name="Alvarenga P.H."/>
            <person name="Alves F."/>
            <person name="Seixas A."/>
            <person name="da Fonseca R.N."/>
            <person name="Fogaca A."/>
            <person name="Logullo C."/>
            <person name="Tanaka A."/>
            <person name="Daffre S."/>
            <person name="Termignoni C."/>
            <person name="Vaz I.S.Jr."/>
            <person name="Oliveira P.L."/>
            <person name="Ribeiro J.M."/>
        </authorList>
    </citation>
    <scope>NUCLEOTIDE SEQUENCE</scope>
    <source>
        <strain evidence="2">Porto Alegre</strain>
    </source>
</reference>
<dbReference type="GO" id="GO:0030682">
    <property type="term" value="P:symbiont-mediated perturbation of host defenses"/>
    <property type="evidence" value="ECO:0007669"/>
    <property type="project" value="InterPro"/>
</dbReference>
<accession>A0A6M2CNG1</accession>
<dbReference type="Gene3D" id="2.40.128.20">
    <property type="match status" value="1"/>
</dbReference>
<evidence type="ECO:0000313" key="2">
    <source>
        <dbReference type="EMBL" id="NOV35058.1"/>
    </source>
</evidence>
<evidence type="ECO:0000256" key="1">
    <source>
        <dbReference type="SAM" id="SignalP"/>
    </source>
</evidence>
<dbReference type="AlphaFoldDB" id="A0A6M2CNG1"/>
<feature type="chain" id="PRO_5026984907" evidence="1">
    <location>
        <begin position="19"/>
        <end position="196"/>
    </location>
</feature>
<dbReference type="GO" id="GO:0043176">
    <property type="term" value="F:amine binding"/>
    <property type="evidence" value="ECO:0007669"/>
    <property type="project" value="InterPro"/>
</dbReference>
<name>A0A6M2CNG1_RHIMP</name>
<feature type="signal peptide" evidence="1">
    <location>
        <begin position="1"/>
        <end position="18"/>
    </location>
</feature>